<comment type="caution">
    <text evidence="5">The sequence shown here is derived from an EMBL/GenBank/DDBJ whole genome shotgun (WGS) entry which is preliminary data.</text>
</comment>
<keyword evidence="6" id="KW-1185">Reference proteome</keyword>
<feature type="repeat" description="TPR" evidence="3">
    <location>
        <begin position="11"/>
        <end position="44"/>
    </location>
</feature>
<name>A0ABQ6MG51_9STRA</name>
<keyword evidence="3" id="KW-0802">TPR repeat</keyword>
<dbReference type="InterPro" id="IPR011990">
    <property type="entry name" value="TPR-like_helical_dom_sf"/>
</dbReference>
<evidence type="ECO:0000256" key="1">
    <source>
        <dbReference type="ARBA" id="ARBA00004496"/>
    </source>
</evidence>
<dbReference type="PROSITE" id="PS50005">
    <property type="entry name" value="TPR"/>
    <property type="match status" value="1"/>
</dbReference>
<dbReference type="Gene3D" id="1.25.10.10">
    <property type="entry name" value="Leucine-rich Repeat Variant"/>
    <property type="match status" value="1"/>
</dbReference>
<feature type="region of interest" description="Disordered" evidence="4">
    <location>
        <begin position="729"/>
        <end position="750"/>
    </location>
</feature>
<dbReference type="InterPro" id="IPR016024">
    <property type="entry name" value="ARM-type_fold"/>
</dbReference>
<evidence type="ECO:0000256" key="2">
    <source>
        <dbReference type="ARBA" id="ARBA00022490"/>
    </source>
</evidence>
<evidence type="ECO:0000313" key="6">
    <source>
        <dbReference type="Proteomes" id="UP001165060"/>
    </source>
</evidence>
<proteinExistence type="predicted"/>
<dbReference type="PANTHER" id="PTHR45994:SF1">
    <property type="entry name" value="FI21225P1"/>
    <property type="match status" value="1"/>
</dbReference>
<dbReference type="SUPFAM" id="SSF48452">
    <property type="entry name" value="TPR-like"/>
    <property type="match status" value="1"/>
</dbReference>
<organism evidence="5 6">
    <name type="scientific">Tetraparma gracilis</name>
    <dbReference type="NCBI Taxonomy" id="2962635"/>
    <lineage>
        <taxon>Eukaryota</taxon>
        <taxon>Sar</taxon>
        <taxon>Stramenopiles</taxon>
        <taxon>Ochrophyta</taxon>
        <taxon>Bolidophyceae</taxon>
        <taxon>Parmales</taxon>
        <taxon>Triparmaceae</taxon>
        <taxon>Tetraparma</taxon>
    </lineage>
</organism>
<reference evidence="5 6" key="1">
    <citation type="journal article" date="2023" name="Commun. Biol.">
        <title>Genome analysis of Parmales, the sister group of diatoms, reveals the evolutionary specialization of diatoms from phago-mixotrophs to photoautotrophs.</title>
        <authorList>
            <person name="Ban H."/>
            <person name="Sato S."/>
            <person name="Yoshikawa S."/>
            <person name="Yamada K."/>
            <person name="Nakamura Y."/>
            <person name="Ichinomiya M."/>
            <person name="Sato N."/>
            <person name="Blanc-Mathieu R."/>
            <person name="Endo H."/>
            <person name="Kuwata A."/>
            <person name="Ogata H."/>
        </authorList>
    </citation>
    <scope>NUCLEOTIDE SEQUENCE [LARGE SCALE GENOMIC DNA]</scope>
</reference>
<feature type="region of interest" description="Disordered" evidence="4">
    <location>
        <begin position="326"/>
        <end position="357"/>
    </location>
</feature>
<protein>
    <recommendedName>
        <fullName evidence="7">UNC-45/Cro1/She4 central domain-containing protein</fullName>
    </recommendedName>
</protein>
<dbReference type="EMBL" id="BRYB01001423">
    <property type="protein sequence ID" value="GMI25440.1"/>
    <property type="molecule type" value="Genomic_DNA"/>
</dbReference>
<evidence type="ECO:0008006" key="7">
    <source>
        <dbReference type="Google" id="ProtNLM"/>
    </source>
</evidence>
<feature type="compositionally biased region" description="Low complexity" evidence="4">
    <location>
        <begin position="736"/>
        <end position="749"/>
    </location>
</feature>
<dbReference type="SUPFAM" id="SSF48371">
    <property type="entry name" value="ARM repeat"/>
    <property type="match status" value="1"/>
</dbReference>
<accession>A0ABQ6MG51</accession>
<sequence>MAASPPLPPSSLAFKELGTLAFKARDFPSAISHYLSALSTPPVDPATVLPVLSNLILCHLNAGDARKALAVSGAALAAVPSPFRELLPAGDERSVAAASAAASSAASSSSLPPPPFLAPFLPSLSASPPPSASLPAKICFNHLRALLSLGELSDAALKLALRLADVDGTRAVQQLVKRCVDDQRARQGAGHRLEEALGKLSPASSPADIDELASLLSPATAPTLAKHLSSFLPALSAAAALPLLPPLFRLLASLRPHEPALLPPLASLLHPLVTGQPDPPPSLLSHYASLLPSLPLPLAADLLADVLPSLPLPAATAALLAILAPKPSEEEPEKEPRKAMEQRQRLHAEGAARAQRSADAAASLVPAVFDRLSAPHPAAPPDSPQASATALSVLIDALTNSETTGTPSISDREAAALRLLSAAAGVSYSEPDPGAQDAPPPPVEVHSDLRTLTLLALLSSAGALTNDCVGEHFLAQLLPSTPALLASGPHVALGVAALSNGCKTQAGRVLVKGLHEAGVLQSLMQHEDAGVAATAVAIMAKIGFKDMAVGDEKDMMKAGLVLLEDPSSEERGIEILSYLCNKTTYKNVIAASPSALSSIVSCSAASGFGVATILSLLTVSIEQQRKEAFRDKEITEEQYKELQKLAMEKSSSEQEEMDPAEAVNRRISHVVSAGALRPLLDVVTTASTTVGAKEVAMLALVQIAAEKTVRGAMIQAGALKAAIELLKSTPAPPSPSSASASSSASSPSPKLSSDARFCIAKMLVTTNPSMLTDAQCMGSVLPLVNLVAEHTSTNLQQFEALLSLTNLGGSSPATKNHIVASGGLKPISYLAYSDHELVKRAAVECTANLLPHEKTAEYFTVSNNYKIWTSYARDYEEQFETARAAAGGLAMAVSDWDVKLAVAAMPDNEGMEWVQTLIESGNLELMHRAVVFVKNLLSHNTYDGEGEVPDKFVGLKEKVKAAVVGTKCFDTITVLAAKGDELCRMPGEEGGLGEAGEVVVLLCKEIVAIEEGKERKAIK</sequence>
<comment type="subcellular location">
    <subcellularLocation>
        <location evidence="1">Cytoplasm</location>
    </subcellularLocation>
</comment>
<dbReference type="InterPro" id="IPR019734">
    <property type="entry name" value="TPR_rpt"/>
</dbReference>
<feature type="compositionally biased region" description="Basic and acidic residues" evidence="4">
    <location>
        <begin position="334"/>
        <end position="350"/>
    </location>
</feature>
<dbReference type="Gene3D" id="1.25.40.10">
    <property type="entry name" value="Tetratricopeptide repeat domain"/>
    <property type="match status" value="1"/>
</dbReference>
<evidence type="ECO:0000256" key="4">
    <source>
        <dbReference type="SAM" id="MobiDB-lite"/>
    </source>
</evidence>
<keyword evidence="2" id="KW-0963">Cytoplasm</keyword>
<evidence type="ECO:0000256" key="3">
    <source>
        <dbReference type="PROSITE-ProRule" id="PRU00339"/>
    </source>
</evidence>
<dbReference type="InterPro" id="IPR011989">
    <property type="entry name" value="ARM-like"/>
</dbReference>
<dbReference type="PANTHER" id="PTHR45994">
    <property type="entry name" value="FI21225P1"/>
    <property type="match status" value="1"/>
</dbReference>
<gene>
    <name evidence="5" type="ORF">TeGR_g12696</name>
</gene>
<dbReference type="Proteomes" id="UP001165060">
    <property type="component" value="Unassembled WGS sequence"/>
</dbReference>
<evidence type="ECO:0000313" key="5">
    <source>
        <dbReference type="EMBL" id="GMI25440.1"/>
    </source>
</evidence>